<reference evidence="2" key="1">
    <citation type="journal article" date="2021" name="Evol. Appl.">
        <title>The genome of the Pyrenean desman and the effects of bottlenecks and inbreeding on the genomic landscape of an endangered species.</title>
        <authorList>
            <person name="Escoda L."/>
            <person name="Castresana J."/>
        </authorList>
    </citation>
    <scope>NUCLEOTIDE SEQUENCE</scope>
    <source>
        <strain evidence="2">IBE-C5619</strain>
    </source>
</reference>
<dbReference type="Gene3D" id="3.40.50.1220">
    <property type="entry name" value="TPP-binding domain"/>
    <property type="match status" value="1"/>
</dbReference>
<sequence>MGDGVPRLRRPAGRATLSEARSAQLCTVSQVEPFASLSEAVRGSVPRLLINRDLVGPLAGSPRSRDVVQLGDVVQGVGRLVELLGWTAELQDLVQRETGKVPWGGALRRAGGRWASVLLGRRAAGRQCGRGGRAAGLWARLEDGTCEGGLVGQHPQRAPQHCWPRGRGPARLPSVLGRPAADCKLVSGLPGRGVERRALSRPPLARTRSCLSRRSHGTAHLATWAARPSSLRGHLCRAVDSGSGGMEPCGPGAAGVVLWGLKPLPYVKRAARAVLGLGCGELVGVSPGRPSGEHLHGLSTGQTSSCSTDFCTQPGLESGG</sequence>
<dbReference type="Proteomes" id="UP000700334">
    <property type="component" value="Unassembled WGS sequence"/>
</dbReference>
<feature type="region of interest" description="Disordered" evidence="1">
    <location>
        <begin position="293"/>
        <end position="320"/>
    </location>
</feature>
<name>A0A8J6DN81_GALPY</name>
<dbReference type="OrthoDB" id="420264at2759"/>
<keyword evidence="3" id="KW-1185">Reference proteome</keyword>
<proteinExistence type="predicted"/>
<protein>
    <submittedName>
        <fullName evidence="2">NAD-dependent protein deacetylase sirtuin-3, mitochondrial</fullName>
    </submittedName>
</protein>
<gene>
    <name evidence="2" type="ORF">J0S82_006579</name>
</gene>
<dbReference type="EMBL" id="JAGFMF010011698">
    <property type="protein sequence ID" value="KAG8515707.1"/>
    <property type="molecule type" value="Genomic_DNA"/>
</dbReference>
<evidence type="ECO:0000256" key="1">
    <source>
        <dbReference type="SAM" id="MobiDB-lite"/>
    </source>
</evidence>
<feature type="compositionally biased region" description="Polar residues" evidence="1">
    <location>
        <begin position="299"/>
        <end position="311"/>
    </location>
</feature>
<organism evidence="2 3">
    <name type="scientific">Galemys pyrenaicus</name>
    <name type="common">Iberian desman</name>
    <name type="synonym">Pyrenean desman</name>
    <dbReference type="NCBI Taxonomy" id="202257"/>
    <lineage>
        <taxon>Eukaryota</taxon>
        <taxon>Metazoa</taxon>
        <taxon>Chordata</taxon>
        <taxon>Craniata</taxon>
        <taxon>Vertebrata</taxon>
        <taxon>Euteleostomi</taxon>
        <taxon>Mammalia</taxon>
        <taxon>Eutheria</taxon>
        <taxon>Laurasiatheria</taxon>
        <taxon>Eulipotyphla</taxon>
        <taxon>Talpidae</taxon>
        <taxon>Galemys</taxon>
    </lineage>
</organism>
<evidence type="ECO:0000313" key="2">
    <source>
        <dbReference type="EMBL" id="KAG8515707.1"/>
    </source>
</evidence>
<dbReference type="AlphaFoldDB" id="A0A8J6DN81"/>
<accession>A0A8J6DN81</accession>
<comment type="caution">
    <text evidence="2">The sequence shown here is derived from an EMBL/GenBank/DDBJ whole genome shotgun (WGS) entry which is preliminary data.</text>
</comment>
<evidence type="ECO:0000313" key="3">
    <source>
        <dbReference type="Proteomes" id="UP000700334"/>
    </source>
</evidence>